<organism evidence="2 3">
    <name type="scientific">Diatraea saccharalis</name>
    <name type="common">sugarcane borer</name>
    <dbReference type="NCBI Taxonomy" id="40085"/>
    <lineage>
        <taxon>Eukaryota</taxon>
        <taxon>Metazoa</taxon>
        <taxon>Ecdysozoa</taxon>
        <taxon>Arthropoda</taxon>
        <taxon>Hexapoda</taxon>
        <taxon>Insecta</taxon>
        <taxon>Pterygota</taxon>
        <taxon>Neoptera</taxon>
        <taxon>Endopterygota</taxon>
        <taxon>Lepidoptera</taxon>
        <taxon>Glossata</taxon>
        <taxon>Ditrysia</taxon>
        <taxon>Pyraloidea</taxon>
        <taxon>Crambidae</taxon>
        <taxon>Crambinae</taxon>
        <taxon>Diatraea</taxon>
    </lineage>
</organism>
<feature type="compositionally biased region" description="Basic and acidic residues" evidence="1">
    <location>
        <begin position="74"/>
        <end position="91"/>
    </location>
</feature>
<reference evidence="2" key="1">
    <citation type="submission" date="2021-12" db="EMBL/GenBank/DDBJ databases">
        <authorList>
            <person name="King R."/>
        </authorList>
    </citation>
    <scope>NUCLEOTIDE SEQUENCE</scope>
</reference>
<gene>
    <name evidence="2" type="ORF">DIATSA_LOCUS651</name>
</gene>
<feature type="region of interest" description="Disordered" evidence="1">
    <location>
        <begin position="1"/>
        <end position="96"/>
    </location>
</feature>
<feature type="compositionally biased region" description="Basic and acidic residues" evidence="1">
    <location>
        <begin position="1"/>
        <end position="13"/>
    </location>
</feature>
<dbReference type="InterPro" id="IPR039782">
    <property type="entry name" value="VPS13B"/>
</dbReference>
<dbReference type="Proteomes" id="UP001153714">
    <property type="component" value="Chromosome 1"/>
</dbReference>
<dbReference type="PANTHER" id="PTHR12517">
    <property type="entry name" value="VACUOLAR PROTEIN SORTING-ASSOCIATED PROTEIN 13B"/>
    <property type="match status" value="1"/>
</dbReference>
<dbReference type="PANTHER" id="PTHR12517:SF0">
    <property type="entry name" value="INTERMEMBRANE LIPID TRANSFER PROTEIN VPS13B"/>
    <property type="match status" value="1"/>
</dbReference>
<evidence type="ECO:0000313" key="2">
    <source>
        <dbReference type="EMBL" id="CAG9782391.1"/>
    </source>
</evidence>
<name>A0A9N9N193_9NEOP</name>
<dbReference type="EMBL" id="OU893332">
    <property type="protein sequence ID" value="CAG9782391.1"/>
    <property type="molecule type" value="Genomic_DNA"/>
</dbReference>
<sequence>MESVEPFKAETELLHTGGNRSTSDANIPIVIESESTENIQSKYQQKPKQSPDDIKSETANTITVAEEESGSLDRQTKTTDIRSETPDKSDTEQVTDDNLTIIKDPSLSCFRSSVKIDDNLHVNESQINIHKDNLEIDASHVLQDGTSSSSGAWSSCERMRFVVSSLVLELAGGADEPPLLALHLDRVALLIHQDDKGTNTTLSIAGVQIDNLQYSSGQYDFAVVASTANERTCDDRWPFLWGMLIDIDAFRMRHENARVLLKLRRDNWSIPSGTFSEITEVELSMGPLALYVEDAYVRMYIALDQSPLQLGAFQLKDAVTSVEQLTHALTVHYLSAAILGAGWVVGGLELLGAPGALAARVGGAGGGVRGVAVAAAAALVRSLAACAGSLARNLDLLAGDEEHARRAAAARRRHPQSLAAGILAGVTNFAINILGAVGGLAHHPLVGVAVGEGSSAAALRRSLVGAVAKPLSATADLVAYAGHGLLTQAGWEALPQPRSSWWSERSCKCSVSCAAGWRRDCVRWTFRLAELTALAGYEVTLNRVQLALLITHKKKYKLINI</sequence>
<evidence type="ECO:0000256" key="1">
    <source>
        <dbReference type="SAM" id="MobiDB-lite"/>
    </source>
</evidence>
<accession>A0A9N9N193</accession>
<proteinExistence type="predicted"/>
<dbReference type="AlphaFoldDB" id="A0A9N9N193"/>
<protein>
    <recommendedName>
        <fullName evidence="4">Vacuolar protein sorting-associated protein 13 DH-like domain-containing protein</fullName>
    </recommendedName>
</protein>
<keyword evidence="3" id="KW-1185">Reference proteome</keyword>
<evidence type="ECO:0008006" key="4">
    <source>
        <dbReference type="Google" id="ProtNLM"/>
    </source>
</evidence>
<evidence type="ECO:0000313" key="3">
    <source>
        <dbReference type="Proteomes" id="UP001153714"/>
    </source>
</evidence>
<dbReference type="OrthoDB" id="445152at2759"/>
<reference evidence="2" key="2">
    <citation type="submission" date="2022-10" db="EMBL/GenBank/DDBJ databases">
        <authorList>
            <consortium name="ENA_rothamsted_submissions"/>
            <consortium name="culmorum"/>
            <person name="King R."/>
        </authorList>
    </citation>
    <scope>NUCLEOTIDE SEQUENCE</scope>
</reference>